<dbReference type="RefSeq" id="WP_111620880.1">
    <property type="nucleotide sequence ID" value="NZ_QLLI01000014.1"/>
</dbReference>
<gene>
    <name evidence="1" type="ORF">DET54_11430</name>
</gene>
<name>A0ABX9BEU4_9BACL</name>
<dbReference type="Proteomes" id="UP000248827">
    <property type="component" value="Unassembled WGS sequence"/>
</dbReference>
<protein>
    <submittedName>
        <fullName evidence="1">Uncharacterized protein</fullName>
    </submittedName>
</protein>
<sequence length="298" mass="34477">MNLTDKQIEHFMDKGWVKIKGAINRNLALRTQRYLWEILGVKFGITENQESWKLPLYQLSENYRHGVFSECSTSKLIDSIKDLVGVNRLDDNYEKDGIPFGWWPINVGQGSTEEWNVPVDGWHWDGLHFRPQVENPEQGLLMFVLFSDIKPRGGAALLAEGTHKLVVRFLAKYSKYLEHIAYEEALPLMNKSNPWLTELTGTGSYSDKYENGRIRKFMKQDYFDSSGTLLRVIECVGEAGDAFLIHPFIYRTGSQNHLREARIMCNYPVPLKEKINLKREGDRGYSVLEESIRRAIEL</sequence>
<comment type="caution">
    <text evidence="1">The sequence shown here is derived from an EMBL/GenBank/DDBJ whole genome shotgun (WGS) entry which is preliminary data.</text>
</comment>
<keyword evidence="2" id="KW-1185">Reference proteome</keyword>
<evidence type="ECO:0000313" key="2">
    <source>
        <dbReference type="Proteomes" id="UP000248827"/>
    </source>
</evidence>
<dbReference type="SUPFAM" id="SSF51197">
    <property type="entry name" value="Clavaminate synthase-like"/>
    <property type="match status" value="1"/>
</dbReference>
<organism evidence="1 2">
    <name type="scientific">Paenibacillus pabuli</name>
    <dbReference type="NCBI Taxonomy" id="1472"/>
    <lineage>
        <taxon>Bacteria</taxon>
        <taxon>Bacillati</taxon>
        <taxon>Bacillota</taxon>
        <taxon>Bacilli</taxon>
        <taxon>Bacillales</taxon>
        <taxon>Paenibacillaceae</taxon>
        <taxon>Paenibacillus</taxon>
    </lineage>
</organism>
<proteinExistence type="predicted"/>
<accession>A0ABX9BEU4</accession>
<dbReference type="Gene3D" id="2.60.120.620">
    <property type="entry name" value="q2cbj1_9rhob like domain"/>
    <property type="match status" value="1"/>
</dbReference>
<reference evidence="1 2" key="1">
    <citation type="submission" date="2018-06" db="EMBL/GenBank/DDBJ databases">
        <title>Freshwater and sediment microbial communities from various areas in North America, analyzing microbe dynamics in response to fracking.</title>
        <authorList>
            <person name="Lamendella R."/>
        </authorList>
    </citation>
    <scope>NUCLEOTIDE SEQUENCE [LARGE SCALE GENOMIC DNA]</scope>
    <source>
        <strain evidence="1 2">NG-13</strain>
    </source>
</reference>
<evidence type="ECO:0000313" key="1">
    <source>
        <dbReference type="EMBL" id="RAI89562.1"/>
    </source>
</evidence>
<dbReference type="EMBL" id="QLLI01000014">
    <property type="protein sequence ID" value="RAI89562.1"/>
    <property type="molecule type" value="Genomic_DNA"/>
</dbReference>